<dbReference type="PANTHER" id="PTHR43257">
    <property type="entry name" value="PYRUVATE DEHYDROGENASE E1 COMPONENT BETA SUBUNIT"/>
    <property type="match status" value="1"/>
</dbReference>
<evidence type="ECO:0000256" key="2">
    <source>
        <dbReference type="ARBA" id="ARBA00023002"/>
    </source>
</evidence>
<dbReference type="Proteomes" id="UP000006695">
    <property type="component" value="Chromosome"/>
</dbReference>
<keyword evidence="3" id="KW-0786">Thiamine pyrophosphate</keyword>
<evidence type="ECO:0000256" key="3">
    <source>
        <dbReference type="ARBA" id="ARBA00023052"/>
    </source>
</evidence>
<feature type="domain" description="Transketolase-like pyrimidine-binding" evidence="4">
    <location>
        <begin position="4"/>
        <end position="179"/>
    </location>
</feature>
<dbReference type="AlphaFoldDB" id="A5G5K3"/>
<accession>A5G5K3</accession>
<dbReference type="HOGENOM" id="CLU_012907_1_0_7"/>
<dbReference type="STRING" id="351605.Gura_2899"/>
<dbReference type="SMART" id="SM00861">
    <property type="entry name" value="Transket_pyr"/>
    <property type="match status" value="1"/>
</dbReference>
<dbReference type="FunFam" id="3.40.50.970:FF:000001">
    <property type="entry name" value="Pyruvate dehydrogenase E1 beta subunit"/>
    <property type="match status" value="1"/>
</dbReference>
<reference evidence="5 6" key="1">
    <citation type="submission" date="2007-05" db="EMBL/GenBank/DDBJ databases">
        <title>Complete sequence of Geobacter uraniireducens Rf4.</title>
        <authorList>
            <consortium name="US DOE Joint Genome Institute"/>
            <person name="Copeland A."/>
            <person name="Lucas S."/>
            <person name="Lapidus A."/>
            <person name="Barry K."/>
            <person name="Detter J.C."/>
            <person name="Glavina del Rio T."/>
            <person name="Hammon N."/>
            <person name="Israni S."/>
            <person name="Dalin E."/>
            <person name="Tice H."/>
            <person name="Pitluck S."/>
            <person name="Chertkov O."/>
            <person name="Brettin T."/>
            <person name="Bruce D."/>
            <person name="Han C."/>
            <person name="Schmutz J."/>
            <person name="Larimer F."/>
            <person name="Land M."/>
            <person name="Hauser L."/>
            <person name="Kyrpides N."/>
            <person name="Mikhailova N."/>
            <person name="Shelobolina E."/>
            <person name="Aklujkar M."/>
            <person name="Lovley D."/>
            <person name="Richardson P."/>
        </authorList>
    </citation>
    <scope>NUCLEOTIDE SEQUENCE [LARGE SCALE GENOMIC DNA]</scope>
    <source>
        <strain evidence="5 6">Rf4</strain>
    </source>
</reference>
<comment type="cofactor">
    <cofactor evidence="1">
        <name>thiamine diphosphate</name>
        <dbReference type="ChEBI" id="CHEBI:58937"/>
    </cofactor>
</comment>
<dbReference type="InterPro" id="IPR033248">
    <property type="entry name" value="Transketolase_C"/>
</dbReference>
<dbReference type="CDD" id="cd07036">
    <property type="entry name" value="TPP_PYR_E1-PDHc-beta_like"/>
    <property type="match status" value="1"/>
</dbReference>
<dbReference type="OrthoDB" id="9780894at2"/>
<dbReference type="KEGG" id="gur:Gura_2899"/>
<evidence type="ECO:0000313" key="5">
    <source>
        <dbReference type="EMBL" id="ABQ27071.1"/>
    </source>
</evidence>
<evidence type="ECO:0000259" key="4">
    <source>
        <dbReference type="SMART" id="SM00861"/>
    </source>
</evidence>
<keyword evidence="2" id="KW-0560">Oxidoreductase</keyword>
<dbReference type="FunFam" id="3.40.50.920:FF:000001">
    <property type="entry name" value="Pyruvate dehydrogenase E1 beta subunit"/>
    <property type="match status" value="1"/>
</dbReference>
<dbReference type="Gene3D" id="3.40.50.920">
    <property type="match status" value="1"/>
</dbReference>
<dbReference type="SUPFAM" id="SSF52922">
    <property type="entry name" value="TK C-terminal domain-like"/>
    <property type="match status" value="1"/>
</dbReference>
<dbReference type="InterPro" id="IPR029061">
    <property type="entry name" value="THDP-binding"/>
</dbReference>
<sequence length="320" mass="35110">MPLLNMVQAINLALNEEMERDDRVVLLGEDVGRDGGVFRITEGLLERFGSERLIDTPLSESAIVGAAIGMAVYGLRPIAEIQFMGFLYAAFDQLFTHAARLRSRSRSRYTCPLVVRTPYGGGIKAPEMHEESTEAFFCHMPGVKVVVPSGPYTAKGLLTAAIRDPDPVLFLEPTRLYRLIREEVPAGDYIVPLGRAQVVREGDDVTLIAWGSMLEWVLKAVGEYSAEVIDLLTLNPFDAETVLASVRKTGRVVIVHEAVKSCGFGAEIAATIAEEAILHLRGPILRVTAPDVTVPLAKLLDHYLPSAERIRAALDEVLQY</sequence>
<dbReference type="EMBL" id="CP000698">
    <property type="protein sequence ID" value="ABQ27071.1"/>
    <property type="molecule type" value="Genomic_DNA"/>
</dbReference>
<dbReference type="GO" id="GO:0016491">
    <property type="term" value="F:oxidoreductase activity"/>
    <property type="evidence" value="ECO:0007669"/>
    <property type="project" value="UniProtKB-KW"/>
</dbReference>
<dbReference type="RefSeq" id="WP_011939741.1">
    <property type="nucleotide sequence ID" value="NC_009483.1"/>
</dbReference>
<name>A5G5K3_GEOUR</name>
<protein>
    <submittedName>
        <fullName evidence="5">Transketolase, central region</fullName>
    </submittedName>
</protein>
<gene>
    <name evidence="5" type="ordered locus">Gura_2899</name>
</gene>
<dbReference type="SUPFAM" id="SSF52518">
    <property type="entry name" value="Thiamin diphosphate-binding fold (THDP-binding)"/>
    <property type="match status" value="1"/>
</dbReference>
<dbReference type="Gene3D" id="3.40.50.970">
    <property type="match status" value="1"/>
</dbReference>
<dbReference type="InterPro" id="IPR009014">
    <property type="entry name" value="Transketo_C/PFOR_II"/>
</dbReference>
<keyword evidence="6" id="KW-1185">Reference proteome</keyword>
<evidence type="ECO:0000313" key="6">
    <source>
        <dbReference type="Proteomes" id="UP000006695"/>
    </source>
</evidence>
<dbReference type="Pfam" id="PF02780">
    <property type="entry name" value="Transketolase_C"/>
    <property type="match status" value="1"/>
</dbReference>
<dbReference type="PANTHER" id="PTHR43257:SF2">
    <property type="entry name" value="PYRUVATE DEHYDROGENASE E1 COMPONENT SUBUNIT BETA"/>
    <property type="match status" value="1"/>
</dbReference>
<dbReference type="Pfam" id="PF02779">
    <property type="entry name" value="Transket_pyr"/>
    <property type="match status" value="1"/>
</dbReference>
<evidence type="ECO:0000256" key="1">
    <source>
        <dbReference type="ARBA" id="ARBA00001964"/>
    </source>
</evidence>
<organism evidence="5 6">
    <name type="scientific">Geotalea uraniireducens (strain Rf4)</name>
    <name type="common">Geobacter uraniireducens</name>
    <dbReference type="NCBI Taxonomy" id="351605"/>
    <lineage>
        <taxon>Bacteria</taxon>
        <taxon>Pseudomonadati</taxon>
        <taxon>Thermodesulfobacteriota</taxon>
        <taxon>Desulfuromonadia</taxon>
        <taxon>Geobacterales</taxon>
        <taxon>Geobacteraceae</taxon>
        <taxon>Geotalea</taxon>
    </lineage>
</organism>
<proteinExistence type="predicted"/>
<dbReference type="InterPro" id="IPR005475">
    <property type="entry name" value="Transketolase-like_Pyr-bd"/>
</dbReference>